<reference evidence="1 2" key="1">
    <citation type="submission" date="2021-01" db="EMBL/GenBank/DDBJ databases">
        <title>Genomic Encyclopedia of Type Strains, Phase IV (KMG-IV): sequencing the most valuable type-strain genomes for metagenomic binning, comparative biology and taxonomic classification.</title>
        <authorList>
            <person name="Goeker M."/>
        </authorList>
    </citation>
    <scope>NUCLEOTIDE SEQUENCE [LARGE SCALE GENOMIC DNA]</scope>
    <source>
        <strain evidence="1 2">DSM 25890</strain>
    </source>
</reference>
<sequence>MRLFKVKSPSMNEKKLINKIVTPLGEILLDIEFINFNISDINYSTCCNINGKGYITGWYTDVFEAELLICRPKLNLPSHMKVDDCYSAMWRLKVKENSLKCKFCTRWVGNYRWTSGSANSGEGLDAQTWENEKTIITLGTQDGEKIMSRKQKEDKMPIKFDSDIDMYSFIQYENSGLSIEIDELIPNETCQVHFAVAWANKINNDISTWLAVDLNENDIIGEIVK</sequence>
<gene>
    <name evidence="1" type="ORF">JOC73_000850</name>
</gene>
<organism evidence="1 2">
    <name type="scientific">Alkaliphilus hydrothermalis</name>
    <dbReference type="NCBI Taxonomy" id="1482730"/>
    <lineage>
        <taxon>Bacteria</taxon>
        <taxon>Bacillati</taxon>
        <taxon>Bacillota</taxon>
        <taxon>Clostridia</taxon>
        <taxon>Peptostreptococcales</taxon>
        <taxon>Natronincolaceae</taxon>
        <taxon>Alkaliphilus</taxon>
    </lineage>
</organism>
<evidence type="ECO:0000313" key="2">
    <source>
        <dbReference type="Proteomes" id="UP001314796"/>
    </source>
</evidence>
<dbReference type="Proteomes" id="UP001314796">
    <property type="component" value="Unassembled WGS sequence"/>
</dbReference>
<comment type="caution">
    <text evidence="1">The sequence shown here is derived from an EMBL/GenBank/DDBJ whole genome shotgun (WGS) entry which is preliminary data.</text>
</comment>
<evidence type="ECO:0000313" key="1">
    <source>
        <dbReference type="EMBL" id="MBM7614339.1"/>
    </source>
</evidence>
<keyword evidence="2" id="KW-1185">Reference proteome</keyword>
<name>A0ABS2NN14_9FIRM</name>
<protein>
    <submittedName>
        <fullName evidence="1">Uncharacterized protein</fullName>
    </submittedName>
</protein>
<proteinExistence type="predicted"/>
<dbReference type="EMBL" id="JAFBEE010000004">
    <property type="protein sequence ID" value="MBM7614339.1"/>
    <property type="molecule type" value="Genomic_DNA"/>
</dbReference>
<accession>A0ABS2NN14</accession>